<evidence type="ECO:0000256" key="12">
    <source>
        <dbReference type="SAM" id="MobiDB-lite"/>
    </source>
</evidence>
<dbReference type="STRING" id="3068.D8UGM8"/>
<evidence type="ECO:0000256" key="3">
    <source>
        <dbReference type="ARBA" id="ARBA00005884"/>
    </source>
</evidence>
<dbReference type="PANTHER" id="PTHR11685">
    <property type="entry name" value="RBR FAMILY RING FINGER AND IBR DOMAIN-CONTAINING"/>
    <property type="match status" value="1"/>
</dbReference>
<dbReference type="CDD" id="cd22584">
    <property type="entry name" value="Rcat_RBR_unk"/>
    <property type="match status" value="1"/>
</dbReference>
<evidence type="ECO:0000256" key="9">
    <source>
        <dbReference type="ARBA" id="ARBA00022786"/>
    </source>
</evidence>
<organism evidence="16">
    <name type="scientific">Volvox carteri f. nagariensis</name>
    <dbReference type="NCBI Taxonomy" id="3068"/>
    <lineage>
        <taxon>Eukaryota</taxon>
        <taxon>Viridiplantae</taxon>
        <taxon>Chlorophyta</taxon>
        <taxon>core chlorophytes</taxon>
        <taxon>Chlorophyceae</taxon>
        <taxon>CS clade</taxon>
        <taxon>Chlamydomonadales</taxon>
        <taxon>Volvocaceae</taxon>
        <taxon>Volvox</taxon>
    </lineage>
</organism>
<feature type="compositionally biased region" description="Low complexity" evidence="12">
    <location>
        <begin position="188"/>
        <end position="198"/>
    </location>
</feature>
<dbReference type="KEGG" id="vcn:VOLCADRAFT_107816"/>
<keyword evidence="9" id="KW-0833">Ubl conjugation pathway</keyword>
<evidence type="ECO:0000256" key="1">
    <source>
        <dbReference type="ARBA" id="ARBA00001798"/>
    </source>
</evidence>
<comment type="function">
    <text evidence="2">Might act as an E3 ubiquitin-protein ligase, or as part of E3 complex, which accepts ubiquitin from specific E2 ubiquitin-conjugating enzymes and then transfers it to substrates.</text>
</comment>
<feature type="domain" description="RING-type" evidence="14">
    <location>
        <begin position="127"/>
        <end position="379"/>
    </location>
</feature>
<evidence type="ECO:0000313" key="15">
    <source>
        <dbReference type="EMBL" id="EFJ41148.1"/>
    </source>
</evidence>
<protein>
    <recommendedName>
        <fullName evidence="4">RBR-type E3 ubiquitin transferase</fullName>
        <ecNumber evidence="4">2.3.2.31</ecNumber>
    </recommendedName>
</protein>
<proteinExistence type="inferred from homology"/>
<evidence type="ECO:0000259" key="13">
    <source>
        <dbReference type="PROSITE" id="PS50089"/>
    </source>
</evidence>
<evidence type="ECO:0000256" key="6">
    <source>
        <dbReference type="ARBA" id="ARBA00022723"/>
    </source>
</evidence>
<dbReference type="Gene3D" id="3.30.40.10">
    <property type="entry name" value="Zinc/RING finger domain, C3HC4 (zinc finger)"/>
    <property type="match status" value="1"/>
</dbReference>
<evidence type="ECO:0000256" key="10">
    <source>
        <dbReference type="ARBA" id="ARBA00022833"/>
    </source>
</evidence>
<dbReference type="SUPFAM" id="SSF57850">
    <property type="entry name" value="RING/U-box"/>
    <property type="match status" value="3"/>
</dbReference>
<dbReference type="InterPro" id="IPR031127">
    <property type="entry name" value="E3_UB_ligase_RBR"/>
</dbReference>
<reference evidence="15 16" key="1">
    <citation type="journal article" date="2010" name="Science">
        <title>Genomic analysis of organismal complexity in the multicellular green alga Volvox carteri.</title>
        <authorList>
            <person name="Prochnik S.E."/>
            <person name="Umen J."/>
            <person name="Nedelcu A.M."/>
            <person name="Hallmann A."/>
            <person name="Miller S.M."/>
            <person name="Nishii I."/>
            <person name="Ferris P."/>
            <person name="Kuo A."/>
            <person name="Mitros T."/>
            <person name="Fritz-Laylin L.K."/>
            <person name="Hellsten U."/>
            <person name="Chapman J."/>
            <person name="Simakov O."/>
            <person name="Rensing S.A."/>
            <person name="Terry A."/>
            <person name="Pangilinan J."/>
            <person name="Kapitonov V."/>
            <person name="Jurka J."/>
            <person name="Salamov A."/>
            <person name="Shapiro H."/>
            <person name="Schmutz J."/>
            <person name="Grimwood J."/>
            <person name="Lindquist E."/>
            <person name="Lucas S."/>
            <person name="Grigoriev I.V."/>
            <person name="Schmitt R."/>
            <person name="Kirk D."/>
            <person name="Rokhsar D.S."/>
        </authorList>
    </citation>
    <scope>NUCLEOTIDE SEQUENCE [LARGE SCALE GENOMIC DNA]</scope>
    <source>
        <strain evidence="16">f. Nagariensis / Eve</strain>
    </source>
</reference>
<dbReference type="InParanoid" id="D8UGM8"/>
<dbReference type="InterPro" id="IPR013083">
    <property type="entry name" value="Znf_RING/FYVE/PHD"/>
</dbReference>
<evidence type="ECO:0000256" key="7">
    <source>
        <dbReference type="ARBA" id="ARBA00022737"/>
    </source>
</evidence>
<dbReference type="Pfam" id="PF01485">
    <property type="entry name" value="IBR"/>
    <property type="match status" value="2"/>
</dbReference>
<dbReference type="AlphaFoldDB" id="D8UGM8"/>
<dbReference type="InterPro" id="IPR044066">
    <property type="entry name" value="TRIAD_supradom"/>
</dbReference>
<keyword evidence="16" id="KW-1185">Reference proteome</keyword>
<comment type="similarity">
    <text evidence="3">Belongs to the RBR family. Ariadne subfamily.</text>
</comment>
<feature type="domain" description="RING-type" evidence="13">
    <location>
        <begin position="120"/>
        <end position="183"/>
    </location>
</feature>
<dbReference type="Proteomes" id="UP000001058">
    <property type="component" value="Unassembled WGS sequence"/>
</dbReference>
<evidence type="ECO:0000313" key="16">
    <source>
        <dbReference type="Proteomes" id="UP000001058"/>
    </source>
</evidence>
<dbReference type="InterPro" id="IPR002867">
    <property type="entry name" value="IBR_dom"/>
</dbReference>
<evidence type="ECO:0000256" key="5">
    <source>
        <dbReference type="ARBA" id="ARBA00022679"/>
    </source>
</evidence>
<comment type="catalytic activity">
    <reaction evidence="1">
        <text>[E2 ubiquitin-conjugating enzyme]-S-ubiquitinyl-L-cysteine + [acceptor protein]-L-lysine = [E2 ubiquitin-conjugating enzyme]-L-cysteine + [acceptor protein]-N(6)-ubiquitinyl-L-lysine.</text>
        <dbReference type="EC" id="2.3.2.31"/>
    </reaction>
</comment>
<dbReference type="InterPro" id="IPR001841">
    <property type="entry name" value="Znf_RING"/>
</dbReference>
<dbReference type="EC" id="2.3.2.31" evidence="4"/>
<dbReference type="OrthoDB" id="541961at2759"/>
<keyword evidence="8 11" id="KW-0863">Zinc-finger</keyword>
<gene>
    <name evidence="15" type="ORF">VOLCADRAFT_107816</name>
</gene>
<keyword evidence="7" id="KW-0677">Repeat</keyword>
<evidence type="ECO:0000256" key="4">
    <source>
        <dbReference type="ARBA" id="ARBA00012251"/>
    </source>
</evidence>
<dbReference type="GeneID" id="9622897"/>
<keyword evidence="6" id="KW-0479">Metal-binding</keyword>
<dbReference type="PROSITE" id="PS51873">
    <property type="entry name" value="TRIAD"/>
    <property type="match status" value="1"/>
</dbReference>
<dbReference type="EMBL" id="GL378400">
    <property type="protein sequence ID" value="EFJ41148.1"/>
    <property type="molecule type" value="Genomic_DNA"/>
</dbReference>
<dbReference type="SMART" id="SM00647">
    <property type="entry name" value="IBR"/>
    <property type="match status" value="2"/>
</dbReference>
<dbReference type="InterPro" id="IPR017907">
    <property type="entry name" value="Znf_RING_CS"/>
</dbReference>
<keyword evidence="10" id="KW-0862">Zinc</keyword>
<accession>D8UGM8</accession>
<dbReference type="GO" id="GO:0008270">
    <property type="term" value="F:zinc ion binding"/>
    <property type="evidence" value="ECO:0007669"/>
    <property type="project" value="UniProtKB-KW"/>
</dbReference>
<evidence type="ECO:0000256" key="2">
    <source>
        <dbReference type="ARBA" id="ARBA00003976"/>
    </source>
</evidence>
<dbReference type="PROSITE" id="PS50089">
    <property type="entry name" value="ZF_RING_2"/>
    <property type="match status" value="1"/>
</dbReference>
<keyword evidence="5" id="KW-0808">Transferase</keyword>
<feature type="region of interest" description="Disordered" evidence="12">
    <location>
        <begin position="188"/>
        <end position="211"/>
    </location>
</feature>
<dbReference type="FunCoup" id="D8UGM8">
    <property type="interactions" value="157"/>
</dbReference>
<dbReference type="PROSITE" id="PS00518">
    <property type="entry name" value="ZF_RING_1"/>
    <property type="match status" value="1"/>
</dbReference>
<name>D8UGM8_VOLCA</name>
<sequence>MASPTASAPVEDALVAVRLQMEELQEQHDALMAEIIHIANCNGIRDVYDAQDIARLLPQLNLDEAIKGDFLQLQAQLAELHSTVLHLLKVEAGHSESVNQTARVCEASSYCGSESTAIRCLACLDTFPQHAMICAGHHIDNVNSATATAAASGGCGHFFCHGCLTEYVRSAVRARKFPIRCPMATSSSYNHGNSNSNSGERTSVDAGASASTSASQGCNQVLTREAVMAVLPGYAVHWQTYQQLEAEASLDQGAMVYCPHKACSSPLEVVGLRGAGVLPADAPVSCPACKRVFCPRCRITGWHQGYTCAQFQALPAHLRSAEDVAVLQLSARNQWRPCPSCKRMVERTQGCNRMTCICGGKFCYECGCSHMNGRDCRCE</sequence>
<evidence type="ECO:0000256" key="11">
    <source>
        <dbReference type="PROSITE-ProRule" id="PRU00175"/>
    </source>
</evidence>
<dbReference type="Gene3D" id="1.20.120.1750">
    <property type="match status" value="1"/>
</dbReference>
<dbReference type="GO" id="GO:0061630">
    <property type="term" value="F:ubiquitin protein ligase activity"/>
    <property type="evidence" value="ECO:0007669"/>
    <property type="project" value="UniProtKB-EC"/>
</dbReference>
<dbReference type="eggNOG" id="KOG1812">
    <property type="taxonomic scope" value="Eukaryota"/>
</dbReference>
<evidence type="ECO:0000259" key="14">
    <source>
        <dbReference type="PROSITE" id="PS51873"/>
    </source>
</evidence>
<evidence type="ECO:0000256" key="8">
    <source>
        <dbReference type="ARBA" id="ARBA00022771"/>
    </source>
</evidence>
<dbReference type="GO" id="GO:0016567">
    <property type="term" value="P:protein ubiquitination"/>
    <property type="evidence" value="ECO:0007669"/>
    <property type="project" value="InterPro"/>
</dbReference>
<dbReference type="RefSeq" id="XP_002957820.1">
    <property type="nucleotide sequence ID" value="XM_002957774.1"/>
</dbReference>